<gene>
    <name evidence="3" type="ORF">A3K51_01115</name>
</gene>
<keyword evidence="1" id="KW-0472">Membrane</keyword>
<name>A0A1F4NQ81_UNCK3</name>
<dbReference type="CDD" id="cd02440">
    <property type="entry name" value="AdoMet_MTases"/>
    <property type="match status" value="1"/>
</dbReference>
<dbReference type="GO" id="GO:0008757">
    <property type="term" value="F:S-adenosylmethionine-dependent methyltransferase activity"/>
    <property type="evidence" value="ECO:0007669"/>
    <property type="project" value="InterPro"/>
</dbReference>
<dbReference type="Gene3D" id="3.40.50.150">
    <property type="entry name" value="Vaccinia Virus protein VP39"/>
    <property type="match status" value="1"/>
</dbReference>
<dbReference type="InterPro" id="IPR013216">
    <property type="entry name" value="Methyltransf_11"/>
</dbReference>
<proteinExistence type="predicted"/>
<sequence length="241" mass="28181">MELAEYEQMHKQEQNYWWHIGRREILRRVLAKWLPPQDNKQVLDIGCGTGINYWWLKEWGKVTGVDSSPEALNYCRQQRAYDTLVQIDGTNLELPDQFDLVTAFDVLEHIEEDETALKSWWQAIKLGGYLMITVPAYQWLWSAHDQALHHYRRYSVGELKTKFRKAGFTIQFISPFFFFTFPVVVLVRLFTKGTKPKTSYIATTSRMDKVLINLSRIEADYLVDGGHFPWGSSILVIARKG</sequence>
<feature type="domain" description="Methyltransferase type 11" evidence="2">
    <location>
        <begin position="43"/>
        <end position="132"/>
    </location>
</feature>
<protein>
    <recommendedName>
        <fullName evidence="2">Methyltransferase type 11 domain-containing protein</fullName>
    </recommendedName>
</protein>
<evidence type="ECO:0000313" key="3">
    <source>
        <dbReference type="EMBL" id="OGB73447.1"/>
    </source>
</evidence>
<keyword evidence="1" id="KW-1133">Transmembrane helix</keyword>
<dbReference type="AlphaFoldDB" id="A0A1F4NQ81"/>
<dbReference type="EMBL" id="METD01000001">
    <property type="protein sequence ID" value="OGB73447.1"/>
    <property type="molecule type" value="Genomic_DNA"/>
</dbReference>
<evidence type="ECO:0000259" key="2">
    <source>
        <dbReference type="Pfam" id="PF08241"/>
    </source>
</evidence>
<evidence type="ECO:0000313" key="4">
    <source>
        <dbReference type="Proteomes" id="UP000178085"/>
    </source>
</evidence>
<dbReference type="InterPro" id="IPR029063">
    <property type="entry name" value="SAM-dependent_MTases_sf"/>
</dbReference>
<dbReference type="Proteomes" id="UP000178085">
    <property type="component" value="Unassembled WGS sequence"/>
</dbReference>
<dbReference type="PANTHER" id="PTHR43861">
    <property type="entry name" value="TRANS-ACONITATE 2-METHYLTRANSFERASE-RELATED"/>
    <property type="match status" value="1"/>
</dbReference>
<feature type="transmembrane region" description="Helical" evidence="1">
    <location>
        <begin position="172"/>
        <end position="191"/>
    </location>
</feature>
<organism evidence="3 4">
    <name type="scientific">candidate division Kazan bacterium RIFCSPLOWO2_01_FULL_45_19</name>
    <dbReference type="NCBI Taxonomy" id="1798538"/>
    <lineage>
        <taxon>Bacteria</taxon>
        <taxon>Bacteria division Kazan-3B-28</taxon>
    </lineage>
</organism>
<accession>A0A1F4NQ81</accession>
<keyword evidence="1" id="KW-0812">Transmembrane</keyword>
<dbReference type="Pfam" id="PF08241">
    <property type="entry name" value="Methyltransf_11"/>
    <property type="match status" value="1"/>
</dbReference>
<comment type="caution">
    <text evidence="3">The sequence shown here is derived from an EMBL/GenBank/DDBJ whole genome shotgun (WGS) entry which is preliminary data.</text>
</comment>
<dbReference type="SUPFAM" id="SSF53335">
    <property type="entry name" value="S-adenosyl-L-methionine-dependent methyltransferases"/>
    <property type="match status" value="1"/>
</dbReference>
<reference evidence="3 4" key="1">
    <citation type="journal article" date="2016" name="Nat. Commun.">
        <title>Thousands of microbial genomes shed light on interconnected biogeochemical processes in an aquifer system.</title>
        <authorList>
            <person name="Anantharaman K."/>
            <person name="Brown C.T."/>
            <person name="Hug L.A."/>
            <person name="Sharon I."/>
            <person name="Castelle C.J."/>
            <person name="Probst A.J."/>
            <person name="Thomas B.C."/>
            <person name="Singh A."/>
            <person name="Wilkins M.J."/>
            <person name="Karaoz U."/>
            <person name="Brodie E.L."/>
            <person name="Williams K.H."/>
            <person name="Hubbard S.S."/>
            <person name="Banfield J.F."/>
        </authorList>
    </citation>
    <scope>NUCLEOTIDE SEQUENCE [LARGE SCALE GENOMIC DNA]</scope>
</reference>
<evidence type="ECO:0000256" key="1">
    <source>
        <dbReference type="SAM" id="Phobius"/>
    </source>
</evidence>